<protein>
    <submittedName>
        <fullName evidence="2">Putative secreted protein</fullName>
    </submittedName>
</protein>
<reference evidence="2" key="1">
    <citation type="journal article" date="2015" name="Sci. Rep.">
        <title>Tissue- and time-dependent transcription in Ixodes ricinus salivary glands and midguts when blood feeding on the vertebrate host.</title>
        <authorList>
            <person name="Kotsyfakis M."/>
            <person name="Schwarz A."/>
            <person name="Erhart J."/>
            <person name="Ribeiro J.M."/>
        </authorList>
    </citation>
    <scope>NUCLEOTIDE SEQUENCE</scope>
    <source>
        <tissue evidence="2">Salivary gland and midgut</tissue>
    </source>
</reference>
<feature type="non-terminal residue" evidence="2">
    <location>
        <position position="118"/>
    </location>
</feature>
<dbReference type="AlphaFoldDB" id="V5HGM9"/>
<dbReference type="EMBL" id="GANP01010086">
    <property type="protein sequence ID" value="JAB74382.1"/>
    <property type="molecule type" value="mRNA"/>
</dbReference>
<feature type="transmembrane region" description="Helical" evidence="1">
    <location>
        <begin position="6"/>
        <end position="27"/>
    </location>
</feature>
<evidence type="ECO:0000256" key="1">
    <source>
        <dbReference type="SAM" id="Phobius"/>
    </source>
</evidence>
<keyword evidence="1" id="KW-0472">Membrane</keyword>
<keyword evidence="1" id="KW-1133">Transmembrane helix</keyword>
<proteinExistence type="evidence at transcript level"/>
<keyword evidence="1" id="KW-0812">Transmembrane</keyword>
<accession>V5HGM9</accession>
<organism evidence="2">
    <name type="scientific">Ixodes ricinus</name>
    <name type="common">Common tick</name>
    <name type="synonym">Acarus ricinus</name>
    <dbReference type="NCBI Taxonomy" id="34613"/>
    <lineage>
        <taxon>Eukaryota</taxon>
        <taxon>Metazoa</taxon>
        <taxon>Ecdysozoa</taxon>
        <taxon>Arthropoda</taxon>
        <taxon>Chelicerata</taxon>
        <taxon>Arachnida</taxon>
        <taxon>Acari</taxon>
        <taxon>Parasitiformes</taxon>
        <taxon>Ixodida</taxon>
        <taxon>Ixodoidea</taxon>
        <taxon>Ixodidae</taxon>
        <taxon>Ixodinae</taxon>
        <taxon>Ixodes</taxon>
    </lineage>
</organism>
<name>V5HGM9_IXORI</name>
<sequence length="118" mass="13460">LLISEMQFVLFAVVFILSVLQSGALLLRTETRDCVKLIIDSGTEECIRAGHDYFETYDPYSCELICDEGRTKKLPLPQGVCSSGKVDCNQRVKDILVQWTKKVEDRKKKIISKWCVSQ</sequence>
<evidence type="ECO:0000313" key="2">
    <source>
        <dbReference type="EMBL" id="JAB74382.1"/>
    </source>
</evidence>
<feature type="non-terminal residue" evidence="2">
    <location>
        <position position="1"/>
    </location>
</feature>